<evidence type="ECO:0000256" key="12">
    <source>
        <dbReference type="SAM" id="MobiDB-lite"/>
    </source>
</evidence>
<dbReference type="InterPro" id="IPR026849">
    <property type="entry name" value="ATG2"/>
</dbReference>
<evidence type="ECO:0000256" key="5">
    <source>
        <dbReference type="ARBA" id="ARBA00022448"/>
    </source>
</evidence>
<keyword evidence="6" id="KW-0256">Endoplasmic reticulum</keyword>
<dbReference type="GO" id="GO:0043495">
    <property type="term" value="F:protein-membrane adaptor activity"/>
    <property type="evidence" value="ECO:0007669"/>
    <property type="project" value="TreeGrafter"/>
</dbReference>
<reference evidence="13" key="1">
    <citation type="submission" date="2020-10" db="EMBL/GenBank/DDBJ databases">
        <title>Unveiling of a novel bifunctional photoreceptor, Dualchrome1, isolated from a cosmopolitan green alga.</title>
        <authorList>
            <person name="Suzuki S."/>
            <person name="Kawachi M."/>
        </authorList>
    </citation>
    <scope>NUCLEOTIDE SEQUENCE</scope>
    <source>
        <strain evidence="13">NIES 2893</strain>
    </source>
</reference>
<evidence type="ECO:0000256" key="1">
    <source>
        <dbReference type="ARBA" id="ARBA00004406"/>
    </source>
</evidence>
<evidence type="ECO:0000256" key="2">
    <source>
        <dbReference type="ARBA" id="ARBA00004623"/>
    </source>
</evidence>
<dbReference type="GO" id="GO:0006869">
    <property type="term" value="P:lipid transport"/>
    <property type="evidence" value="ECO:0007669"/>
    <property type="project" value="UniProtKB-KW"/>
</dbReference>
<feature type="region of interest" description="Disordered" evidence="12">
    <location>
        <begin position="1642"/>
        <end position="1668"/>
    </location>
</feature>
<evidence type="ECO:0000256" key="6">
    <source>
        <dbReference type="ARBA" id="ARBA00022824"/>
    </source>
</evidence>
<protein>
    <recommendedName>
        <fullName evidence="4">Autophagy-related protein 2</fullName>
    </recommendedName>
</protein>
<feature type="region of interest" description="Disordered" evidence="12">
    <location>
        <begin position="355"/>
        <end position="374"/>
    </location>
</feature>
<evidence type="ECO:0000256" key="4">
    <source>
        <dbReference type="ARBA" id="ARBA00018070"/>
    </source>
</evidence>
<feature type="region of interest" description="Disordered" evidence="12">
    <location>
        <begin position="1453"/>
        <end position="1509"/>
    </location>
</feature>
<dbReference type="GO" id="GO:0034045">
    <property type="term" value="C:phagophore assembly site membrane"/>
    <property type="evidence" value="ECO:0007669"/>
    <property type="project" value="UniProtKB-SubCell"/>
</dbReference>
<dbReference type="GO" id="GO:0061709">
    <property type="term" value="P:reticulophagy"/>
    <property type="evidence" value="ECO:0007669"/>
    <property type="project" value="TreeGrafter"/>
</dbReference>
<feature type="region of interest" description="Disordered" evidence="12">
    <location>
        <begin position="913"/>
        <end position="932"/>
    </location>
</feature>
<feature type="compositionally biased region" description="Polar residues" evidence="12">
    <location>
        <begin position="1467"/>
        <end position="1487"/>
    </location>
</feature>
<feature type="compositionally biased region" description="Low complexity" evidence="12">
    <location>
        <begin position="731"/>
        <end position="746"/>
    </location>
</feature>
<dbReference type="GO" id="GO:0000045">
    <property type="term" value="P:autophagosome assembly"/>
    <property type="evidence" value="ECO:0007669"/>
    <property type="project" value="TreeGrafter"/>
</dbReference>
<dbReference type="GO" id="GO:0061723">
    <property type="term" value="P:glycophagy"/>
    <property type="evidence" value="ECO:0007669"/>
    <property type="project" value="TreeGrafter"/>
</dbReference>
<evidence type="ECO:0000256" key="11">
    <source>
        <dbReference type="ARBA" id="ARBA00024615"/>
    </source>
</evidence>
<name>A0A830HY18_9CHLO</name>
<dbReference type="GO" id="GO:0032266">
    <property type="term" value="F:phosphatidylinositol-3-phosphate binding"/>
    <property type="evidence" value="ECO:0007669"/>
    <property type="project" value="TreeGrafter"/>
</dbReference>
<feature type="region of interest" description="Disordered" evidence="12">
    <location>
        <begin position="2068"/>
        <end position="2118"/>
    </location>
</feature>
<keyword evidence="8" id="KW-0445">Lipid transport</keyword>
<keyword evidence="5" id="KW-0813">Transport</keyword>
<keyword evidence="9" id="KW-0472">Membrane</keyword>
<dbReference type="PANTHER" id="PTHR13190">
    <property type="entry name" value="AUTOPHAGY-RELATED 2, ISOFORM A"/>
    <property type="match status" value="1"/>
</dbReference>
<dbReference type="OrthoDB" id="547588at2759"/>
<evidence type="ECO:0000313" key="13">
    <source>
        <dbReference type="EMBL" id="GHP12142.1"/>
    </source>
</evidence>
<comment type="similarity">
    <text evidence="3">Belongs to the ATG2 family.</text>
</comment>
<comment type="catalytic activity">
    <reaction evidence="11">
        <text>a 1,2-diacyl-sn-glycero-3-phosphoethanolamine(in) = a 1,2-diacyl-sn-glycero-3-phosphoethanolamine(out)</text>
        <dbReference type="Rhea" id="RHEA:38895"/>
        <dbReference type="ChEBI" id="CHEBI:64612"/>
    </reaction>
</comment>
<feature type="region of interest" description="Disordered" evidence="12">
    <location>
        <begin position="731"/>
        <end position="750"/>
    </location>
</feature>
<feature type="compositionally biased region" description="Polar residues" evidence="12">
    <location>
        <begin position="1063"/>
        <end position="1072"/>
    </location>
</feature>
<keyword evidence="7" id="KW-0072">Autophagy</keyword>
<comment type="subcellular location">
    <subcellularLocation>
        <location evidence="1">Endoplasmic reticulum membrane</location>
        <topology evidence="1">Peripheral membrane protein</topology>
    </subcellularLocation>
    <subcellularLocation>
        <location evidence="2">Preautophagosomal structure membrane</location>
        <topology evidence="2">Peripheral membrane protein</topology>
    </subcellularLocation>
</comment>
<feature type="region of interest" description="Disordered" evidence="12">
    <location>
        <begin position="421"/>
        <end position="453"/>
    </location>
</feature>
<comment type="caution">
    <text evidence="13">The sequence shown here is derived from an EMBL/GenBank/DDBJ whole genome shotgun (WGS) entry which is preliminary data.</text>
</comment>
<dbReference type="GO" id="GO:0061908">
    <property type="term" value="C:phagophore"/>
    <property type="evidence" value="ECO:0007669"/>
    <property type="project" value="TreeGrafter"/>
</dbReference>
<comment type="catalytic activity">
    <reaction evidence="10">
        <text>a 1,2-diacyl-sn-glycero-3-phospho-L-serine(in) = a 1,2-diacyl-sn-glycero-3-phospho-L-serine(out)</text>
        <dbReference type="Rhea" id="RHEA:38663"/>
        <dbReference type="ChEBI" id="CHEBI:57262"/>
    </reaction>
</comment>
<evidence type="ECO:0000256" key="7">
    <source>
        <dbReference type="ARBA" id="ARBA00023006"/>
    </source>
</evidence>
<dbReference type="GO" id="GO:0005789">
    <property type="term" value="C:endoplasmic reticulum membrane"/>
    <property type="evidence" value="ECO:0007669"/>
    <property type="project" value="UniProtKB-SubCell"/>
</dbReference>
<proteinExistence type="inferred from homology"/>
<dbReference type="GO" id="GO:0000422">
    <property type="term" value="P:autophagy of mitochondrion"/>
    <property type="evidence" value="ECO:0007669"/>
    <property type="project" value="TreeGrafter"/>
</dbReference>
<dbReference type="Proteomes" id="UP000660262">
    <property type="component" value="Unassembled WGS sequence"/>
</dbReference>
<dbReference type="GO" id="GO:0034727">
    <property type="term" value="P:piecemeal microautophagy of the nucleus"/>
    <property type="evidence" value="ECO:0007669"/>
    <property type="project" value="TreeGrafter"/>
</dbReference>
<feature type="compositionally biased region" description="Polar residues" evidence="12">
    <location>
        <begin position="355"/>
        <end position="370"/>
    </location>
</feature>
<evidence type="ECO:0000256" key="8">
    <source>
        <dbReference type="ARBA" id="ARBA00023055"/>
    </source>
</evidence>
<gene>
    <name evidence="13" type="ORF">PPROV_001087000</name>
</gene>
<evidence type="ECO:0000256" key="10">
    <source>
        <dbReference type="ARBA" id="ARBA00024479"/>
    </source>
</evidence>
<feature type="compositionally biased region" description="Polar residues" evidence="12">
    <location>
        <begin position="425"/>
        <end position="438"/>
    </location>
</feature>
<feature type="compositionally biased region" description="Polar residues" evidence="12">
    <location>
        <begin position="469"/>
        <end position="482"/>
    </location>
</feature>
<evidence type="ECO:0000256" key="3">
    <source>
        <dbReference type="ARBA" id="ARBA00009714"/>
    </source>
</evidence>
<feature type="region of interest" description="Disordered" evidence="12">
    <location>
        <begin position="469"/>
        <end position="529"/>
    </location>
</feature>
<sequence length="2210" mass="229252">MESLSHWALKRVLKFLLKRTVAKYVVGGDVALDTLDVSWSEGVFKWTDGLLLDAAVVSGALAPAGFVLVEGFIGSLTLTAPWGRGKDMGDPANGKGAVVTIEDVMLVLKPTGKRKSPTPSPSQEHDVHATMHEDCGGDDGDDVDVDIGNGEYKEGTTAIAAALRRLLGGIELVMKRVETRIEPPGDAGTASSPPFVVAAALVRARLASGDEAAGAEAAAEALIGSTASTAEVIPTSTSDVDAHWLEVQGLKLELVSSGETEADLAAAPILRITGRALVPGCSPGIDAVAILRRVPLADVESADTSAEDDGKLPSASLVMPSLGALTITSSLEIHADAAGLSALRSLIGAATNQVTVDASSSPRQATSVVAPSSPKRLAAIVEEARAEMEEDFSDADSQTSEPRDFDASLSESLASLLAAPAWGSQDETMAASSPANTESMQSPGGGGSSGVDSSVASTAFFDARSLFSPGQSTQTTMLSQAGSASPTRSTVAASTSSPPVSPHNVHPRNHRLAESPRLPPPQMSQPLSSTSSSRVAAWVSASVHGEILLAAYSSAPDSDANARGAVRMRACAPEMAMSFASDKSVSSSRMQARSVGDPDAHGSTVTWRNVAMRCTSIHVDEVAPPRDKESVLARARSFDDGYLPRLRIATTKLLPLSPCPGVQRDYERGDAGDSTALLSRGKVDAENNKPNIERGAIVAETRAWPIMSILASSSGDSDSEHKSPAIVVSAHRASSRLAPPSRSRGAGTPPRIADASVGIRVAPASFFATADGIARALQVLNEISKACAGPGDGNVGSQNEVEQQDAQQPAIVTEWCVDVRCRALRAVVASALAPDELLCVDIKGCAPLASADNRRGFLAPDPLLRLSFDSTDSKGSEAERETLAPKPPTARVRFAGLHVYMCRLEALKAPRPELLKTRRPSGDAGQSDASGHSFDASLGTCREVLGLLSQYEEGRAPCEIFVGMVDSSEGAMNDASPHSRTSKESAAASVAAALLSEASRTIRAASGVSSTSSVHNYQAQGEAIERAALACDVSLRVSCSRIVLTAAPLPLPVPAWRRKGSHSGASSGTTKLSDPAPRTDIHAAVGLLNALGQGILSAFPMQTTTPELSLAFSGSANEVHVALHGAVPGTKLSAGASDLDMTLKDVRIRCASPVGRTCVSASARRGDVVETGTDGAARRVMLSPLGSDTGELVPPSPAGGISNASAQITSEDDSAEHAASSPGFTFASAMTADGGTTGRLSVLRLSRCCLGTDGRRQFGDFITRTISALAPAQPAVQRNVDDVPAQLSSPPKQNSDEEAALVVGLESCAVRWESESGRRELAVLSLDAAAFATPGRLGFAGIPESHVYDSCHSDSWCLHILGVSLHVLDDETCAQAHLRRIAGWEPNSASLKSEGFFNFLKLSSLQVRHGPGVRMADGSCETSIGLGALSIKLKPEGTGAAVRVISKFAESRGAPAPVGEDAEVEATPQQQVSNASEMLQPSSTKTPSPLDDDADIAAGGEGGANDDEEMDAMASDLGSSMMLARSVIEGEVKRLSTDNDANASRGVPGGLPLIEDYCGQPAASTKAPHASQPMSRTVPDGGASTPMDDGSAAASIWDPVPAARWFASAPTFGAVPMNPDASSPSSSSATLNAATAVDEDYASANADSPRHSSSSSTQAPPRGSRAPEWCPPIHSRVVVHLHSVKAKLSLAHSFESARPRHRANSADDIDTVFRATMHDVLAQVDHADPSLKNERGVCLRAVLSIGDASAWKAVYKPSSKRYGAWRRCFGYHASTPTFSESGASSDADADDGDSREAMRLLSRPRETGEALVLASLVNDAAVYARCLPLRLGLDRNAITTLLSWRKRMNIAWDPDPKVPEAVASLASSMGMVHRRLLLAETAPFVLRLDYLGAGSDLSGLLADAFPSTPATSTSLTPTSDDATSSAALARNMLHILALVPVNGVLLTLPAMRIKRRKCEIAVSSSAARAELTTGTWSFQIAALLSVLRMLVSKMVRYIATTQAHKFIAKSGLAKPVDSALRVGGAAGSDGVSGAAKALVIEALSAGALAAYGAEAALRRAGDAFLPSTVENMPSATRDDSHTSRRQVYESSSDEEDNGAGAGAAVGVMSSDTTPRSTAEGLAHATWRLGRGLEYAAHALVVGPARAYARGDAPSLASAAALALRSAPTAAAAPAAAAAAAARAALLGARSELLTPSQRWARWDWETGGIW</sequence>
<accession>A0A830HY18</accession>
<feature type="region of interest" description="Disordered" evidence="12">
    <location>
        <begin position="1193"/>
        <end position="1220"/>
    </location>
</feature>
<dbReference type="PANTHER" id="PTHR13190:SF1">
    <property type="entry name" value="AUTOPHAGY-RELATED 2, ISOFORM A"/>
    <property type="match status" value="1"/>
</dbReference>
<feature type="region of interest" description="Disordered" evidence="12">
    <location>
        <begin position="386"/>
        <end position="408"/>
    </location>
</feature>
<keyword evidence="14" id="KW-1185">Reference proteome</keyword>
<organism evidence="13 14">
    <name type="scientific">Pycnococcus provasolii</name>
    <dbReference type="NCBI Taxonomy" id="41880"/>
    <lineage>
        <taxon>Eukaryota</taxon>
        <taxon>Viridiplantae</taxon>
        <taxon>Chlorophyta</taxon>
        <taxon>Pseudoscourfieldiophyceae</taxon>
        <taxon>Pseudoscourfieldiales</taxon>
        <taxon>Pycnococcaceae</taxon>
        <taxon>Pycnococcus</taxon>
    </lineage>
</organism>
<feature type="region of interest" description="Disordered" evidence="12">
    <location>
        <begin position="1057"/>
        <end position="1076"/>
    </location>
</feature>
<dbReference type="EMBL" id="BNJQ01000039">
    <property type="protein sequence ID" value="GHP12142.1"/>
    <property type="molecule type" value="Genomic_DNA"/>
</dbReference>
<feature type="region of interest" description="Disordered" evidence="12">
    <location>
        <begin position="1562"/>
        <end position="1591"/>
    </location>
</feature>
<feature type="compositionally biased region" description="Low complexity" evidence="12">
    <location>
        <begin position="483"/>
        <end position="504"/>
    </location>
</feature>
<evidence type="ECO:0000313" key="14">
    <source>
        <dbReference type="Proteomes" id="UP000660262"/>
    </source>
</evidence>
<evidence type="ECO:0000256" key="9">
    <source>
        <dbReference type="ARBA" id="ARBA00023136"/>
    </source>
</evidence>